<feature type="region of interest" description="Disordered" evidence="1">
    <location>
        <begin position="132"/>
        <end position="160"/>
    </location>
</feature>
<organism evidence="2 3">
    <name type="scientific">Burkholderia semiarida</name>
    <dbReference type="NCBI Taxonomy" id="2843303"/>
    <lineage>
        <taxon>Bacteria</taxon>
        <taxon>Pseudomonadati</taxon>
        <taxon>Pseudomonadota</taxon>
        <taxon>Betaproteobacteria</taxon>
        <taxon>Burkholderiales</taxon>
        <taxon>Burkholderiaceae</taxon>
        <taxon>Burkholderia</taxon>
        <taxon>Burkholderia cepacia complex</taxon>
    </lineage>
</organism>
<evidence type="ECO:0000256" key="1">
    <source>
        <dbReference type="SAM" id="MobiDB-lite"/>
    </source>
</evidence>
<dbReference type="EMBL" id="JBIMPM010000042">
    <property type="protein sequence ID" value="MFH5254847.1"/>
    <property type="molecule type" value="Genomic_DNA"/>
</dbReference>
<feature type="compositionally biased region" description="Basic and acidic residues" evidence="1">
    <location>
        <begin position="140"/>
        <end position="157"/>
    </location>
</feature>
<sequence>MNAVSPDIARMLRAARDACFGTAAVWPLVEREYGEPRRFDHTLAHLAELFAHLAPYRTEPPWPAIELAAWAHDVVYATTLQDDADNEARSARAGREHALYRVMVARARIASVHGPRSRAGHAVAPAARNIRRRSAMAARGADRRTPPSHRDDRDHVWSARHRRGVTPVNRVKVREKWL</sequence>
<evidence type="ECO:0000313" key="3">
    <source>
        <dbReference type="Proteomes" id="UP001609186"/>
    </source>
</evidence>
<gene>
    <name evidence="2" type="ORF">ACGTRS_26795</name>
</gene>
<comment type="caution">
    <text evidence="2">The sequence shown here is derived from an EMBL/GenBank/DDBJ whole genome shotgun (WGS) entry which is preliminary data.</text>
</comment>
<reference evidence="2 3" key="1">
    <citation type="submission" date="2024-10" db="EMBL/GenBank/DDBJ databases">
        <title>Burkholderia semiarida in Mexico.</title>
        <authorList>
            <person name="Estrada P."/>
        </authorList>
    </citation>
    <scope>NUCLEOTIDE SEQUENCE [LARGE SCALE GENOMIC DNA]</scope>
    <source>
        <strain evidence="2 3">CLM7-1</strain>
    </source>
</reference>
<dbReference type="Proteomes" id="UP001609186">
    <property type="component" value="Unassembled WGS sequence"/>
</dbReference>
<evidence type="ECO:0008006" key="4">
    <source>
        <dbReference type="Google" id="ProtNLM"/>
    </source>
</evidence>
<protein>
    <recommendedName>
        <fullName evidence="4">Metal-dependent phosphohydrolase</fullName>
    </recommendedName>
</protein>
<accession>A0ABW7L9T5</accession>
<proteinExistence type="predicted"/>
<dbReference type="RefSeq" id="WP_395130720.1">
    <property type="nucleotide sequence ID" value="NZ_JBIMPM010000042.1"/>
</dbReference>
<evidence type="ECO:0000313" key="2">
    <source>
        <dbReference type="EMBL" id="MFH5254847.1"/>
    </source>
</evidence>
<keyword evidence="3" id="KW-1185">Reference proteome</keyword>
<name>A0ABW7L9T5_9BURK</name>